<name>A9NZ25_PICSI</name>
<reference evidence="1" key="1">
    <citation type="journal article" date="2008" name="BMC Genomics">
        <title>A conifer genomics resource of 200,000 spruce (Picea spp.) ESTs and 6,464 high-quality, sequence-finished full-length cDNAs for Sitka spruce (Picea sitchensis).</title>
        <authorList>
            <person name="Ralph S.G."/>
            <person name="Chun H.J."/>
            <person name="Kolosova N."/>
            <person name="Cooper D."/>
            <person name="Oddy C."/>
            <person name="Ritland C.E."/>
            <person name="Kirkpatrick R."/>
            <person name="Moore R."/>
            <person name="Barber S."/>
            <person name="Holt R.A."/>
            <person name="Jones S.J."/>
            <person name="Marra M.A."/>
            <person name="Douglas C.J."/>
            <person name="Ritland K."/>
            <person name="Bohlmann J."/>
        </authorList>
    </citation>
    <scope>NUCLEOTIDE SEQUENCE</scope>
    <source>
        <tissue evidence="1">Bark</tissue>
    </source>
</reference>
<proteinExistence type="evidence at transcript level"/>
<dbReference type="Gene3D" id="3.30.70.330">
    <property type="match status" value="1"/>
</dbReference>
<dbReference type="OMA" id="MFDDRPI"/>
<evidence type="ECO:0008006" key="2">
    <source>
        <dbReference type="Google" id="ProtNLM"/>
    </source>
</evidence>
<accession>A9NZ25</accession>
<organism evidence="1">
    <name type="scientific">Picea sitchensis</name>
    <name type="common">Sitka spruce</name>
    <name type="synonym">Pinus sitchensis</name>
    <dbReference type="NCBI Taxonomy" id="3332"/>
    <lineage>
        <taxon>Eukaryota</taxon>
        <taxon>Viridiplantae</taxon>
        <taxon>Streptophyta</taxon>
        <taxon>Embryophyta</taxon>
        <taxon>Tracheophyta</taxon>
        <taxon>Spermatophyta</taxon>
        <taxon>Pinopsida</taxon>
        <taxon>Pinidae</taxon>
        <taxon>Conifers I</taxon>
        <taxon>Pinales</taxon>
        <taxon>Pinaceae</taxon>
        <taxon>Picea</taxon>
    </lineage>
</organism>
<sequence>MERSSTTQQQRECADFEEKLKRTVYLDSLSPLVTVPILKTALGQFGVVVGAQILPNYLDPKNAAVSALVELQNERQAVNTVTEINVNAFMIAGMPRPVRARPAVAEMFPDRPAPPGRRIQCYWIESNDPDWGVAMKMKQLAKKHAAEASYLQKYQREEEEKLAEQQEKALRSNYSKYELIDKLYDDKTTERLARRYNITIADS</sequence>
<dbReference type="PANTHER" id="PTHR36309">
    <property type="entry name" value="RNA-BINDING (RRM/RBD/RNP MOTIFS) FAMILY PROTEIN"/>
    <property type="match status" value="1"/>
</dbReference>
<dbReference type="SUPFAM" id="SSF54928">
    <property type="entry name" value="RNA-binding domain, RBD"/>
    <property type="match status" value="1"/>
</dbReference>
<dbReference type="PANTHER" id="PTHR36309:SF1">
    <property type="entry name" value="RNA-BINDING (RRM_RBD_RNP MOTIFS) FAMILY PROTEIN"/>
    <property type="match status" value="1"/>
</dbReference>
<dbReference type="InterPro" id="IPR012677">
    <property type="entry name" value="Nucleotide-bd_a/b_plait_sf"/>
</dbReference>
<protein>
    <recommendedName>
        <fullName evidence="2">RRM domain-containing protein</fullName>
    </recommendedName>
</protein>
<dbReference type="GO" id="GO:0003676">
    <property type="term" value="F:nucleic acid binding"/>
    <property type="evidence" value="ECO:0007669"/>
    <property type="project" value="InterPro"/>
</dbReference>
<dbReference type="EMBL" id="EF086628">
    <property type="protein sequence ID" value="ABK25886.1"/>
    <property type="molecule type" value="mRNA"/>
</dbReference>
<evidence type="ECO:0000313" key="1">
    <source>
        <dbReference type="EMBL" id="ABK25886.1"/>
    </source>
</evidence>
<dbReference type="AlphaFoldDB" id="A9NZ25"/>
<dbReference type="InterPro" id="IPR035979">
    <property type="entry name" value="RBD_domain_sf"/>
</dbReference>
<dbReference type="InterPro" id="IPR053316">
    <property type="entry name" value="Epigenetic_reg_gene_expr"/>
</dbReference>